<comment type="subcellular location">
    <subcellularLocation>
        <location evidence="1 10">Cell inner membrane</location>
    </subcellularLocation>
</comment>
<dbReference type="RefSeq" id="WP_077315179.1">
    <property type="nucleotide sequence ID" value="NZ_AP024887.1"/>
</dbReference>
<dbReference type="NCBIfam" id="NF037980">
    <property type="entry name" value="T2SS_GspK"/>
    <property type="match status" value="1"/>
</dbReference>
<evidence type="ECO:0000259" key="13">
    <source>
        <dbReference type="Pfam" id="PF21687"/>
    </source>
</evidence>
<dbReference type="InterPro" id="IPR045584">
    <property type="entry name" value="Pilin-like"/>
</dbReference>
<comment type="similarity">
    <text evidence="2 10">Belongs to the GSP K family.</text>
</comment>
<dbReference type="GO" id="GO:0009306">
    <property type="term" value="P:protein secretion"/>
    <property type="evidence" value="ECO:0007669"/>
    <property type="project" value="InterPro"/>
</dbReference>
<evidence type="ECO:0000256" key="4">
    <source>
        <dbReference type="ARBA" id="ARBA00022475"/>
    </source>
</evidence>
<evidence type="ECO:0000313" key="14">
    <source>
        <dbReference type="EMBL" id="SJL84786.1"/>
    </source>
</evidence>
<dbReference type="InterPro" id="IPR005628">
    <property type="entry name" value="GspK"/>
</dbReference>
<dbReference type="PIRSF" id="PIRSF002786">
    <property type="entry name" value="XcpX"/>
    <property type="match status" value="1"/>
</dbReference>
<dbReference type="Gene3D" id="1.10.40.60">
    <property type="entry name" value="EpsJ-like"/>
    <property type="match status" value="2"/>
</dbReference>
<evidence type="ECO:0000256" key="1">
    <source>
        <dbReference type="ARBA" id="ARBA00004533"/>
    </source>
</evidence>
<keyword evidence="15" id="KW-1185">Reference proteome</keyword>
<dbReference type="InterPro" id="IPR049179">
    <property type="entry name" value="T2SSK_SAM-like_2nd"/>
</dbReference>
<dbReference type="Pfam" id="PF03934">
    <property type="entry name" value="T2SSK"/>
    <property type="match status" value="1"/>
</dbReference>
<organism evidence="14 15">
    <name type="scientific">Vibrio palustris</name>
    <dbReference type="NCBI Taxonomy" id="1918946"/>
    <lineage>
        <taxon>Bacteria</taxon>
        <taxon>Pseudomonadati</taxon>
        <taxon>Pseudomonadota</taxon>
        <taxon>Gammaproteobacteria</taxon>
        <taxon>Vibrionales</taxon>
        <taxon>Vibrionaceae</taxon>
        <taxon>Vibrio</taxon>
    </lineage>
</organism>
<keyword evidence="7" id="KW-0653">Protein transport</keyword>
<evidence type="ECO:0000256" key="5">
    <source>
        <dbReference type="ARBA" id="ARBA00022519"/>
    </source>
</evidence>
<feature type="region of interest" description="Disordered" evidence="11">
    <location>
        <begin position="268"/>
        <end position="289"/>
    </location>
</feature>
<evidence type="ECO:0000256" key="3">
    <source>
        <dbReference type="ARBA" id="ARBA00022448"/>
    </source>
</evidence>
<dbReference type="PANTHER" id="PTHR38831">
    <property type="entry name" value="TYPE II SECRETION SYSTEM PROTEIN K"/>
    <property type="match status" value="1"/>
</dbReference>
<evidence type="ECO:0000313" key="15">
    <source>
        <dbReference type="Proteomes" id="UP000189475"/>
    </source>
</evidence>
<dbReference type="InterPro" id="IPR049031">
    <property type="entry name" value="T2SSK_SAM-like_1st"/>
</dbReference>
<dbReference type="GO" id="GO:0005886">
    <property type="term" value="C:plasma membrane"/>
    <property type="evidence" value="ECO:0007669"/>
    <property type="project" value="UniProtKB-SubCell"/>
</dbReference>
<evidence type="ECO:0000256" key="10">
    <source>
        <dbReference type="PIRNR" id="PIRNR002786"/>
    </source>
</evidence>
<evidence type="ECO:0000256" key="2">
    <source>
        <dbReference type="ARBA" id="ARBA00007246"/>
    </source>
</evidence>
<dbReference type="PANTHER" id="PTHR38831:SF1">
    <property type="entry name" value="TYPE II SECRETION SYSTEM PROTEIN K-RELATED"/>
    <property type="match status" value="1"/>
</dbReference>
<evidence type="ECO:0000256" key="9">
    <source>
        <dbReference type="ARBA" id="ARBA00023136"/>
    </source>
</evidence>
<keyword evidence="3 10" id="KW-0813">Transport</keyword>
<feature type="compositionally biased region" description="Low complexity" evidence="11">
    <location>
        <begin position="269"/>
        <end position="286"/>
    </location>
</feature>
<dbReference type="EMBL" id="FUFT01000006">
    <property type="protein sequence ID" value="SJL84786.1"/>
    <property type="molecule type" value="Genomic_DNA"/>
</dbReference>
<proteinExistence type="inferred from homology"/>
<sequence>MKTKRSQQGVALIVILLIVAVMVSLAAAMSERMFTQFQRATHQINYQQAYWYSVGVEGLATSLLKQTRQEDSKTINLSQVWAAKKRTFPLDYGSVSGQINDKQACFNLNVFAGLVSAPGVSISPYSAQVLTDLLQYLNVDSNKANVIRDSLWEYVDTNNTVNTNYGVEDSYYDSLSPAYLPPNGMMADASELRAVQGVSGKVMQQLKPYVCALPTAEWKLNINTITQQQALLLVAMFSPNLSEDGAKALIKNRPKQGWSSVADFMSEPQMAQSRQAQQQAGTQSASVGTANNARQHLTVNSHYFELDAQVLVDKSRIRVRSLIHNEDKSNAAVIRRRYGGISERISDRSTE</sequence>
<dbReference type="Proteomes" id="UP000189475">
    <property type="component" value="Unassembled WGS sequence"/>
</dbReference>
<evidence type="ECO:0000256" key="7">
    <source>
        <dbReference type="ARBA" id="ARBA00022927"/>
    </source>
</evidence>
<keyword evidence="5 10" id="KW-0997">Cell inner membrane</keyword>
<evidence type="ECO:0000256" key="11">
    <source>
        <dbReference type="SAM" id="MobiDB-lite"/>
    </source>
</evidence>
<protein>
    <recommendedName>
        <fullName evidence="10">Type II secretion system protein K</fullName>
    </recommendedName>
</protein>
<keyword evidence="4 10" id="KW-1003">Cell membrane</keyword>
<keyword evidence="8" id="KW-1133">Transmembrane helix</keyword>
<dbReference type="SUPFAM" id="SSF158544">
    <property type="entry name" value="GspK insert domain-like"/>
    <property type="match status" value="2"/>
</dbReference>
<keyword evidence="9 10" id="KW-0472">Membrane</keyword>
<name>A0A1R4B7B9_9VIBR</name>
<gene>
    <name evidence="14" type="primary">gspK</name>
    <name evidence="14" type="ORF">VPAL9027_02783</name>
</gene>
<feature type="domain" description="T2SS protein K second SAM-like" evidence="12">
    <location>
        <begin position="220"/>
        <end position="278"/>
    </location>
</feature>
<reference evidence="14 15" key="1">
    <citation type="submission" date="2017-02" db="EMBL/GenBank/DDBJ databases">
        <authorList>
            <person name="Peterson S.W."/>
        </authorList>
    </citation>
    <scope>NUCLEOTIDE SEQUENCE [LARGE SCALE GENOMIC DNA]</scope>
    <source>
        <strain evidence="14 15">CECT 9027</strain>
    </source>
</reference>
<dbReference type="Gene3D" id="3.30.1300.30">
    <property type="entry name" value="GSPII I/J protein-like"/>
    <property type="match status" value="1"/>
</dbReference>
<dbReference type="AlphaFoldDB" id="A0A1R4B7B9"/>
<dbReference type="STRING" id="1918946.VPAL9027_02783"/>
<dbReference type="Pfam" id="PF21687">
    <property type="entry name" value="T2SSK_1st"/>
    <property type="match status" value="1"/>
</dbReference>
<evidence type="ECO:0000256" key="6">
    <source>
        <dbReference type="ARBA" id="ARBA00022692"/>
    </source>
</evidence>
<accession>A0A1R4B7B9</accession>
<dbReference type="OrthoDB" id="9788973at2"/>
<evidence type="ECO:0000256" key="8">
    <source>
        <dbReference type="ARBA" id="ARBA00022989"/>
    </source>
</evidence>
<evidence type="ECO:0000259" key="12">
    <source>
        <dbReference type="Pfam" id="PF03934"/>
    </source>
</evidence>
<feature type="domain" description="T2SS protein K first SAM-like" evidence="13">
    <location>
        <begin position="104"/>
        <end position="215"/>
    </location>
</feature>
<keyword evidence="6" id="KW-0812">Transmembrane</keyword>
<dbReference type="SUPFAM" id="SSF54523">
    <property type="entry name" value="Pili subunits"/>
    <property type="match status" value="1"/>
</dbReference>
<dbReference type="InterPro" id="IPR038072">
    <property type="entry name" value="GspK_central_sf"/>
</dbReference>